<feature type="compositionally biased region" description="Basic and acidic residues" evidence="1">
    <location>
        <begin position="811"/>
        <end position="821"/>
    </location>
</feature>
<evidence type="ECO:0000313" key="3">
    <source>
        <dbReference type="EMBL" id="GAB0200833.1"/>
    </source>
</evidence>
<feature type="region of interest" description="Disordered" evidence="1">
    <location>
        <begin position="395"/>
        <end position="421"/>
    </location>
</feature>
<feature type="domain" description="CCDC81 HU" evidence="2">
    <location>
        <begin position="22"/>
        <end position="83"/>
    </location>
</feature>
<feature type="region of interest" description="Disordered" evidence="1">
    <location>
        <begin position="904"/>
        <end position="928"/>
    </location>
</feature>
<gene>
    <name evidence="3" type="ORF">GRJ2_002548800</name>
</gene>
<reference evidence="3 4" key="1">
    <citation type="submission" date="2024-06" db="EMBL/GenBank/DDBJ databases">
        <title>The draft genome of Grus japonensis, version 3.</title>
        <authorList>
            <person name="Nabeshima K."/>
            <person name="Suzuki S."/>
            <person name="Onuma M."/>
        </authorList>
    </citation>
    <scope>NUCLEOTIDE SEQUENCE [LARGE SCALE GENOMIC DNA]</scope>
    <source>
        <strain evidence="3 4">451A</strain>
    </source>
</reference>
<keyword evidence="4" id="KW-1185">Reference proteome</keyword>
<sequence length="1128" mass="129703">MLLGLGRDTDLPDLGHSYQALDVPCSEEVMQKSMQENLNYFSFILRNRKDTDFILKDLGTLAIRGTVVTMAFCKDFLLRLNKSTYVVEKLLALSQEEEDSLRPTEITSGIEEGLQTAEAWNQGRRQLRTELESFGDIEKWLRQKPSQNDQEKRYRERPKARRADRRAVVQSAVTDSLDALVTPHNLLQKKKLRLVDVFKKAGMERRKIKREDFIKVIKETKVPISDKDLEDAVIFLTSSKPGNFTSPQDLTECQKQWLEVRKGQSQESRTGVEAQFQKATCKTATCPPPAGGTAKGMKPRAPTKPERQLRRLEVPPVNTKPERQNLSCDEMEETGKLSLSRRRWEKLSQEEEDSLRPTEITSGIEEGLQTAEAWNQGRRQLRTELESFGDIEKWLRQKPSQNDQEKRYRERPKARRADRRAVVQSAVTDSLDALVTPHNLLQKKKLRLVDVFKKAGMERRKIKREDFIKVIKETKVPISDKDLEDAVIFLTSSKPGNFTSPQDLTECQKQWLEVRKGQSQESRTGVEAQFQKATCKTATCPPPAGGTAKGMKPRAPTKPERQLRRLEVPPVNTKPERQNLSCDEMEETGKLSLSRRRWEKLSQEEEDSLRPTEITSGIEEGLQTAEAWNQGRRQLRTELESFGDIEKWLRQKPAQNDQEKRYRERPKARRADRRAVVQSAVTDSLDALVTPHNLLQKKKLRLVDVFKKAGMERRKIKREDFIKVIKETKVPISDKDLEDAVIFLTSSKPGNFTSPQDLTECQKQWLEVRKGQSQESRTGVEAQFQKATCKTATCPPPAGGTAKGMKPRAPTKPERQLRRLEVPPVNTKPERQNLSCDEMEETGKLSLSRRRWEKLSQEEEDSLRPTEITSGIEEGLQTAEAWNQGRRQLRTELESFGDIEKWLRQKPSQNDQEKRYRERPKARRADRRAVVQSAVTDSLDALVTPHNLLQKKKLRLVDVFKKAGMERRKIKREDFIKVIKETKVPISDKDLEDAVIFLTSSKPGNFTSPQDLTECQKQWLEVRKGQSQESRTGVEAQFQKATCKTATCPPPAGGTAKGMKPRAPTKPERQLRRLEVPPVNTKPERQNLSCDEMEETGKLSLSRRRWEKVPCLWEENKRTCTPWRMRAL</sequence>
<feature type="region of interest" description="Disordered" evidence="1">
    <location>
        <begin position="653"/>
        <end position="674"/>
    </location>
</feature>
<dbReference type="PANTHER" id="PTHR47225:SF1">
    <property type="entry name" value="EF-HAND CALCIUM-BINDING DOMAIN-CONTAINING PROTEIN 12"/>
    <property type="match status" value="1"/>
</dbReference>
<feature type="compositionally biased region" description="Basic residues" evidence="1">
    <location>
        <begin position="917"/>
        <end position="926"/>
    </location>
</feature>
<evidence type="ECO:0000256" key="1">
    <source>
        <dbReference type="SAM" id="MobiDB-lite"/>
    </source>
</evidence>
<feature type="compositionally biased region" description="Basic residues" evidence="1">
    <location>
        <begin position="663"/>
        <end position="672"/>
    </location>
</feature>
<evidence type="ECO:0000259" key="2">
    <source>
        <dbReference type="Pfam" id="PF18289"/>
    </source>
</evidence>
<feature type="region of interest" description="Disordered" evidence="1">
    <location>
        <begin position="791"/>
        <end position="843"/>
    </location>
</feature>
<dbReference type="Pfam" id="PF18289">
    <property type="entry name" value="HU-CCDC81_euk_2"/>
    <property type="match status" value="1"/>
</dbReference>
<comment type="caution">
    <text evidence="3">The sequence shown here is derived from an EMBL/GenBank/DDBJ whole genome shotgun (WGS) entry which is preliminary data.</text>
</comment>
<feature type="region of interest" description="Disordered" evidence="1">
    <location>
        <begin position="537"/>
        <end position="589"/>
    </location>
</feature>
<protein>
    <submittedName>
        <fullName evidence="3">EF-hand calcium-binding domain-containing protein 12-like</fullName>
    </submittedName>
</protein>
<feature type="compositionally biased region" description="Basic residues" evidence="1">
    <location>
        <begin position="409"/>
        <end position="418"/>
    </location>
</feature>
<feature type="region of interest" description="Disordered" evidence="1">
    <location>
        <begin position="283"/>
        <end position="335"/>
    </location>
</feature>
<dbReference type="AlphaFoldDB" id="A0ABC9XT03"/>
<name>A0ABC9XT03_GRUJA</name>
<organism evidence="3 4">
    <name type="scientific">Grus japonensis</name>
    <name type="common">Japanese crane</name>
    <name type="synonym">Red-crowned crane</name>
    <dbReference type="NCBI Taxonomy" id="30415"/>
    <lineage>
        <taxon>Eukaryota</taxon>
        <taxon>Metazoa</taxon>
        <taxon>Chordata</taxon>
        <taxon>Craniata</taxon>
        <taxon>Vertebrata</taxon>
        <taxon>Euteleostomi</taxon>
        <taxon>Archelosauria</taxon>
        <taxon>Archosauria</taxon>
        <taxon>Dinosauria</taxon>
        <taxon>Saurischia</taxon>
        <taxon>Theropoda</taxon>
        <taxon>Coelurosauria</taxon>
        <taxon>Aves</taxon>
        <taxon>Neognathae</taxon>
        <taxon>Neoaves</taxon>
        <taxon>Gruiformes</taxon>
        <taxon>Gruidae</taxon>
        <taxon>Grus</taxon>
    </lineage>
</organism>
<dbReference type="Proteomes" id="UP001623348">
    <property type="component" value="Unassembled WGS sequence"/>
</dbReference>
<dbReference type="InterPro" id="IPR042847">
    <property type="entry name" value="EFC12"/>
</dbReference>
<accession>A0ABC9XT03</accession>
<evidence type="ECO:0000313" key="4">
    <source>
        <dbReference type="Proteomes" id="UP001623348"/>
    </source>
</evidence>
<dbReference type="EMBL" id="BAAFJT010000029">
    <property type="protein sequence ID" value="GAB0200833.1"/>
    <property type="molecule type" value="Genomic_DNA"/>
</dbReference>
<dbReference type="PANTHER" id="PTHR47225">
    <property type="entry name" value="EF-HAND CALCIUM-BINDING DOMAIN-CONTAINING PROTEIN 12"/>
    <property type="match status" value="1"/>
</dbReference>
<feature type="compositionally biased region" description="Basic and acidic residues" evidence="1">
    <location>
        <begin position="303"/>
        <end position="313"/>
    </location>
</feature>
<feature type="compositionally biased region" description="Basic and acidic residues" evidence="1">
    <location>
        <begin position="557"/>
        <end position="567"/>
    </location>
</feature>
<dbReference type="InterPro" id="IPR040673">
    <property type="entry name" value="CCDC81_HU_dom_2"/>
</dbReference>
<proteinExistence type="predicted"/>
<feature type="region of interest" description="Disordered" evidence="1">
    <location>
        <begin position="1047"/>
        <end position="1068"/>
    </location>
</feature>